<dbReference type="Proteomes" id="UP000070501">
    <property type="component" value="Unassembled WGS sequence"/>
</dbReference>
<proteinExistence type="predicted"/>
<keyword evidence="2" id="KW-1185">Reference proteome</keyword>
<feature type="non-terminal residue" evidence="1">
    <location>
        <position position="65"/>
    </location>
</feature>
<dbReference type="EMBL" id="KQ964267">
    <property type="protein sequence ID" value="KXJ86488.1"/>
    <property type="molecule type" value="Genomic_DNA"/>
</dbReference>
<evidence type="ECO:0000313" key="1">
    <source>
        <dbReference type="EMBL" id="KXJ86488.1"/>
    </source>
</evidence>
<dbReference type="OrthoDB" id="5347061at2759"/>
<sequence>MARKRSLLAAPLEHGLLEPPFTESWSVLKRIGPLYSRGWCFQESHLAARVLHFTPGAIIFECKTH</sequence>
<evidence type="ECO:0000313" key="2">
    <source>
        <dbReference type="Proteomes" id="UP000070501"/>
    </source>
</evidence>
<reference evidence="2" key="1">
    <citation type="submission" date="2016-02" db="EMBL/GenBank/DDBJ databases">
        <title>Draft genome sequence of Microdochium bolleyi, a fungal endophyte of beachgrass.</title>
        <authorList>
            <consortium name="DOE Joint Genome Institute"/>
            <person name="David A.S."/>
            <person name="May G."/>
            <person name="Haridas S."/>
            <person name="Lim J."/>
            <person name="Wang M."/>
            <person name="Labutti K."/>
            <person name="Lipzen A."/>
            <person name="Barry K."/>
            <person name="Grigoriev I.V."/>
        </authorList>
    </citation>
    <scope>NUCLEOTIDE SEQUENCE [LARGE SCALE GENOMIC DNA]</scope>
    <source>
        <strain evidence="2">J235TASD1</strain>
    </source>
</reference>
<accession>A0A136INQ4</accession>
<protein>
    <submittedName>
        <fullName evidence="1">Uncharacterized protein</fullName>
    </submittedName>
</protein>
<gene>
    <name evidence="1" type="ORF">Micbo1qcDRAFT_168293</name>
</gene>
<name>A0A136INQ4_9PEZI</name>
<organism evidence="1 2">
    <name type="scientific">Microdochium bolleyi</name>
    <dbReference type="NCBI Taxonomy" id="196109"/>
    <lineage>
        <taxon>Eukaryota</taxon>
        <taxon>Fungi</taxon>
        <taxon>Dikarya</taxon>
        <taxon>Ascomycota</taxon>
        <taxon>Pezizomycotina</taxon>
        <taxon>Sordariomycetes</taxon>
        <taxon>Xylariomycetidae</taxon>
        <taxon>Xylariales</taxon>
        <taxon>Microdochiaceae</taxon>
        <taxon>Microdochium</taxon>
    </lineage>
</organism>
<dbReference type="AlphaFoldDB" id="A0A136INQ4"/>
<dbReference type="InParanoid" id="A0A136INQ4"/>